<evidence type="ECO:0000313" key="2">
    <source>
        <dbReference type="EMBL" id="KKM05761.1"/>
    </source>
</evidence>
<dbReference type="PANTHER" id="PTHR45036">
    <property type="entry name" value="METHYLTRANSFERASE LIKE 7B"/>
    <property type="match status" value="1"/>
</dbReference>
<dbReference type="EMBL" id="LAZR01016146">
    <property type="protein sequence ID" value="KKM05761.1"/>
    <property type="molecule type" value="Genomic_DNA"/>
</dbReference>
<dbReference type="InterPro" id="IPR052356">
    <property type="entry name" value="Thiol_S-MT"/>
</dbReference>
<reference evidence="2" key="1">
    <citation type="journal article" date="2015" name="Nature">
        <title>Complex archaea that bridge the gap between prokaryotes and eukaryotes.</title>
        <authorList>
            <person name="Spang A."/>
            <person name="Saw J.H."/>
            <person name="Jorgensen S.L."/>
            <person name="Zaremba-Niedzwiedzka K."/>
            <person name="Martijn J."/>
            <person name="Lind A.E."/>
            <person name="van Eijk R."/>
            <person name="Schleper C."/>
            <person name="Guy L."/>
            <person name="Ettema T.J."/>
        </authorList>
    </citation>
    <scope>NUCLEOTIDE SEQUENCE</scope>
</reference>
<proteinExistence type="predicted"/>
<dbReference type="GO" id="GO:0008757">
    <property type="term" value="F:S-adenosylmethionine-dependent methyltransferase activity"/>
    <property type="evidence" value="ECO:0007669"/>
    <property type="project" value="InterPro"/>
</dbReference>
<dbReference type="InterPro" id="IPR013216">
    <property type="entry name" value="Methyltransf_11"/>
</dbReference>
<dbReference type="Pfam" id="PF08241">
    <property type="entry name" value="Methyltransf_11"/>
    <property type="match status" value="1"/>
</dbReference>
<accession>A0A0F9JJ38</accession>
<organism evidence="2">
    <name type="scientific">marine sediment metagenome</name>
    <dbReference type="NCBI Taxonomy" id="412755"/>
    <lineage>
        <taxon>unclassified sequences</taxon>
        <taxon>metagenomes</taxon>
        <taxon>ecological metagenomes</taxon>
    </lineage>
</organism>
<dbReference type="PANTHER" id="PTHR45036:SF1">
    <property type="entry name" value="METHYLTRANSFERASE LIKE 7A"/>
    <property type="match status" value="1"/>
</dbReference>
<gene>
    <name evidence="2" type="ORF">LCGC14_1750810</name>
</gene>
<name>A0A0F9JJ38_9ZZZZ</name>
<dbReference type="InterPro" id="IPR029063">
    <property type="entry name" value="SAM-dependent_MTases_sf"/>
</dbReference>
<dbReference type="SUPFAM" id="SSF53335">
    <property type="entry name" value="S-adenosyl-L-methionine-dependent methyltransferases"/>
    <property type="match status" value="1"/>
</dbReference>
<protein>
    <recommendedName>
        <fullName evidence="1">Methyltransferase type 11 domain-containing protein</fullName>
    </recommendedName>
</protein>
<comment type="caution">
    <text evidence="2">The sequence shown here is derived from an EMBL/GenBank/DDBJ whole genome shotgun (WGS) entry which is preliminary data.</text>
</comment>
<sequence length="208" mass="24275">MKKTSNRRLDIIRRYNRLAWIYDWLEAPMEWLRFAKWRTRLSDRMVGPRVLEVGVGTGKNLPYYPQDVDAVAIDFSHRMLAKARKRGLSEGSKVSFHEMDVQDLKFPEHSFDTVFATFVFCSVPDPVDGLKELRRVCKPGGRLILLEHMRPGNLFMGLLFDLLNPIVVRIMGANINRRTMENIQKAGWHIQVEEHLTSDIVRWVEARP</sequence>
<feature type="domain" description="Methyltransferase type 11" evidence="1">
    <location>
        <begin position="51"/>
        <end position="145"/>
    </location>
</feature>
<dbReference type="CDD" id="cd02440">
    <property type="entry name" value="AdoMet_MTases"/>
    <property type="match status" value="1"/>
</dbReference>
<evidence type="ECO:0000259" key="1">
    <source>
        <dbReference type="Pfam" id="PF08241"/>
    </source>
</evidence>
<dbReference type="AlphaFoldDB" id="A0A0F9JJ38"/>
<dbReference type="Gene3D" id="3.40.50.150">
    <property type="entry name" value="Vaccinia Virus protein VP39"/>
    <property type="match status" value="1"/>
</dbReference>